<dbReference type="Pfam" id="PF00593">
    <property type="entry name" value="TonB_dep_Rec_b-barrel"/>
    <property type="match status" value="1"/>
</dbReference>
<evidence type="ECO:0000259" key="19">
    <source>
        <dbReference type="Pfam" id="PF07715"/>
    </source>
</evidence>
<dbReference type="NCBIfam" id="NF010048">
    <property type="entry name" value="PRK13524.1"/>
    <property type="match status" value="1"/>
</dbReference>
<dbReference type="AlphaFoldDB" id="M2TRJ6"/>
<evidence type="ECO:0000256" key="3">
    <source>
        <dbReference type="ARBA" id="ARBA00022448"/>
    </source>
</evidence>
<evidence type="ECO:0000256" key="5">
    <source>
        <dbReference type="ARBA" id="ARBA00022496"/>
    </source>
</evidence>
<feature type="domain" description="TonB-dependent receptor-like beta-barrel" evidence="18">
    <location>
        <begin position="275"/>
        <end position="702"/>
    </location>
</feature>
<dbReference type="PATRIC" id="fig|1212548.4.peg.2377"/>
<dbReference type="GO" id="GO:0009279">
    <property type="term" value="C:cell outer membrane"/>
    <property type="evidence" value="ECO:0007669"/>
    <property type="project" value="UniProtKB-SubCell"/>
</dbReference>
<dbReference type="CDD" id="cd01347">
    <property type="entry name" value="ligand_gated_channel"/>
    <property type="match status" value="1"/>
</dbReference>
<dbReference type="RefSeq" id="WP_003301071.1">
    <property type="nucleotide sequence ID" value="NZ_AOBS01000052.1"/>
</dbReference>
<dbReference type="FunFam" id="2.40.170.20:FF:000002">
    <property type="entry name" value="Colicin I TonB-dependent receptor"/>
    <property type="match status" value="1"/>
</dbReference>
<keyword evidence="4 14" id="KW-1134">Transmembrane beta strand</keyword>
<evidence type="ECO:0000256" key="13">
    <source>
        <dbReference type="ARBA" id="ARBA00023237"/>
    </source>
</evidence>
<feature type="domain" description="TonB-dependent receptor plug" evidence="19">
    <location>
        <begin position="52"/>
        <end position="166"/>
    </location>
</feature>
<dbReference type="GO" id="GO:0038023">
    <property type="term" value="F:signaling receptor activity"/>
    <property type="evidence" value="ECO:0007669"/>
    <property type="project" value="InterPro"/>
</dbReference>
<sequence>MSLSPYPSFSRLAAATLLALPVLVAHAEEEALQLQDVEILATAQEELKQAPGVSIITAEDIRKAPPANDIAEIIRKQPGVNLTGNSGSGARGNNRQIDIRGMGPENTLILVDGKPVTSRNSVRYGWRGDRDTRGDTNWVPAEQIERIEVLRGPAAARYGNGAAGGVINIITKAPGAGEHHGNATLYLNMPQHGEEGASKRINFGLNGPLTENLSYRLYGNLNKTDMDDEDINAGHSIGTFVTSGREGVRNKDVNGLLAWRLDDQQTLELEAGFSRQGNIYAGDSMNNVGADFIVGYRTPWLGRETNTLYRQSYALTHRGDWDFGTTLNYLQYERTRNKRIEEGLAGATEGNFSGANFGTTELESTTAHSEINLPLSGAVEQVLTLGAEWVEQQMDDPFSNTQTTGEAGSVPGIADAGRSTESSARISSLFIEDNIELRPGTILTPGLRFDHHSTVGSNWSPSLNLSQDLGSEFVLKAGIARAYKAPNLYQLNPDYLLYSRGTGCWGGNGSCYLQGNEGLDAETSINKELGIEFRRDDWVAGITWFRNDYRDKIEAGRTPVASAAGGSSPVYADADVFRWENVPRAVVEGLEGTLKVPLAARLDWRTNFTYMLQSENKETGEPLSIIPEYTVNSTLDWQASEPLSLQGTVTWYGKQKPGKYDYQGNVLSGDARRQISPYALVGLSGTYAFGEQLSLSAGVNNLFDKRLYREGNAREAGAYTYNEPGRTFFTSVSTSF</sequence>
<evidence type="ECO:0000256" key="1">
    <source>
        <dbReference type="ARBA" id="ARBA00004571"/>
    </source>
</evidence>
<dbReference type="GO" id="GO:0042912">
    <property type="term" value="F:colicin transmembrane transporter activity"/>
    <property type="evidence" value="ECO:0007669"/>
    <property type="project" value="TreeGrafter"/>
</dbReference>
<evidence type="ECO:0000256" key="15">
    <source>
        <dbReference type="PROSITE-ProRule" id="PRU10144"/>
    </source>
</evidence>
<proteinExistence type="inferred from homology"/>
<dbReference type="Pfam" id="PF07715">
    <property type="entry name" value="Plug"/>
    <property type="match status" value="1"/>
</dbReference>
<feature type="signal peptide" evidence="17">
    <location>
        <begin position="1"/>
        <end position="27"/>
    </location>
</feature>
<dbReference type="InterPro" id="IPR036942">
    <property type="entry name" value="Beta-barrel_TonB_sf"/>
</dbReference>
<dbReference type="PROSITE" id="PS01156">
    <property type="entry name" value="TONB_DEPENDENT_REC_2"/>
    <property type="match status" value="1"/>
</dbReference>
<keyword evidence="6 14" id="KW-0812">Transmembrane</keyword>
<dbReference type="Gene3D" id="2.170.130.10">
    <property type="entry name" value="TonB-dependent receptor, plug domain"/>
    <property type="match status" value="1"/>
</dbReference>
<evidence type="ECO:0000313" key="21">
    <source>
        <dbReference type="Proteomes" id="UP000011700"/>
    </source>
</evidence>
<dbReference type="PROSITE" id="PS52016">
    <property type="entry name" value="TONB_DEPENDENT_REC_3"/>
    <property type="match status" value="1"/>
</dbReference>
<dbReference type="OrthoDB" id="9764669at2"/>
<dbReference type="GO" id="GO:0042931">
    <property type="term" value="F:enterobactin transmembrane transporter activity"/>
    <property type="evidence" value="ECO:0007669"/>
    <property type="project" value="TreeGrafter"/>
</dbReference>
<dbReference type="NCBIfam" id="TIGR01783">
    <property type="entry name" value="TonB-siderophor"/>
    <property type="match status" value="1"/>
</dbReference>
<evidence type="ECO:0000256" key="11">
    <source>
        <dbReference type="ARBA" id="ARBA00023136"/>
    </source>
</evidence>
<comment type="subcellular location">
    <subcellularLocation>
        <location evidence="1 14">Cell outer membrane</location>
        <topology evidence="1 14">Multi-pass membrane protein</topology>
    </subcellularLocation>
</comment>
<keyword evidence="3 14" id="KW-0813">Transport</keyword>
<dbReference type="PANTHER" id="PTHR30069">
    <property type="entry name" value="TONB-DEPENDENT OUTER MEMBRANE RECEPTOR"/>
    <property type="match status" value="1"/>
</dbReference>
<evidence type="ECO:0000256" key="7">
    <source>
        <dbReference type="ARBA" id="ARBA00022729"/>
    </source>
</evidence>
<feature type="chain" id="PRO_5004027016" evidence="17">
    <location>
        <begin position="28"/>
        <end position="736"/>
    </location>
</feature>
<reference evidence="20 21" key="1">
    <citation type="journal article" date="2013" name="Genome Announc.">
        <title>Draft Genome of Pseudomonas stutzeri Strain NF13, a Nitrogen Fixer Isolated from the Galapagos Rift Hydrothermal Vent.</title>
        <authorList>
            <person name="Pena A."/>
            <person name="Busquets A."/>
            <person name="Gomila M."/>
            <person name="Mayol J."/>
            <person name="Bosch R."/>
            <person name="Nogales B."/>
            <person name="Garcia-Valdes E."/>
            <person name="Bennasar A."/>
            <person name="Lalucat J."/>
        </authorList>
    </citation>
    <scope>NUCLEOTIDE SEQUENCE [LARGE SCALE GENOMIC DNA]</scope>
    <source>
        <strain evidence="20 21">NF13</strain>
    </source>
</reference>
<dbReference type="NCBIfam" id="NF010051">
    <property type="entry name" value="PRK13528.1"/>
    <property type="match status" value="1"/>
</dbReference>
<organism evidence="20 21">
    <name type="scientific">Stutzerimonas stutzeri NF13</name>
    <dbReference type="NCBI Taxonomy" id="1212548"/>
    <lineage>
        <taxon>Bacteria</taxon>
        <taxon>Pseudomonadati</taxon>
        <taxon>Pseudomonadota</taxon>
        <taxon>Gammaproteobacteria</taxon>
        <taxon>Pseudomonadales</taxon>
        <taxon>Pseudomonadaceae</taxon>
        <taxon>Stutzerimonas</taxon>
    </lineage>
</organism>
<dbReference type="PANTHER" id="PTHR30069:SF51">
    <property type="entry name" value="FERRIENTEROBACTIN RECEPTOR"/>
    <property type="match status" value="1"/>
</dbReference>
<keyword evidence="7 17" id="KW-0732">Signal</keyword>
<dbReference type="InterPro" id="IPR012910">
    <property type="entry name" value="Plug_dom"/>
</dbReference>
<evidence type="ECO:0000256" key="4">
    <source>
        <dbReference type="ARBA" id="ARBA00022452"/>
    </source>
</evidence>
<dbReference type="GO" id="GO:0044718">
    <property type="term" value="P:siderophore transmembrane transport"/>
    <property type="evidence" value="ECO:0007669"/>
    <property type="project" value="TreeGrafter"/>
</dbReference>
<comment type="caution">
    <text evidence="20">The sequence shown here is derived from an EMBL/GenBank/DDBJ whole genome shotgun (WGS) entry which is preliminary data.</text>
</comment>
<evidence type="ECO:0000256" key="17">
    <source>
        <dbReference type="SAM" id="SignalP"/>
    </source>
</evidence>
<protein>
    <submittedName>
        <fullName evidence="20">Outer membrane receptor FepA</fullName>
    </submittedName>
</protein>
<dbReference type="GO" id="GO:0015344">
    <property type="term" value="F:siderophore uptake transmembrane transporter activity"/>
    <property type="evidence" value="ECO:0007669"/>
    <property type="project" value="TreeGrafter"/>
</dbReference>
<name>M2TRJ6_STUST</name>
<dbReference type="InterPro" id="IPR010917">
    <property type="entry name" value="TonB_rcpt_CS"/>
</dbReference>
<keyword evidence="12 20" id="KW-0675">Receptor</keyword>
<keyword evidence="8" id="KW-0408">Iron</keyword>
<comment type="similarity">
    <text evidence="2 14 16">Belongs to the TonB-dependent receptor family.</text>
</comment>
<evidence type="ECO:0000256" key="12">
    <source>
        <dbReference type="ARBA" id="ARBA00023170"/>
    </source>
</evidence>
<dbReference type="Proteomes" id="UP000011700">
    <property type="component" value="Unassembled WGS sequence"/>
</dbReference>
<keyword evidence="5" id="KW-0410">Iron transport</keyword>
<keyword evidence="13 14" id="KW-0998">Cell outer membrane</keyword>
<evidence type="ECO:0000256" key="2">
    <source>
        <dbReference type="ARBA" id="ARBA00009810"/>
    </source>
</evidence>
<dbReference type="InterPro" id="IPR058134">
    <property type="entry name" value="PirA/FepA/PfeA"/>
</dbReference>
<evidence type="ECO:0000256" key="9">
    <source>
        <dbReference type="ARBA" id="ARBA00023065"/>
    </source>
</evidence>
<dbReference type="Gene3D" id="2.40.170.20">
    <property type="entry name" value="TonB-dependent receptor, beta-barrel domain"/>
    <property type="match status" value="1"/>
</dbReference>
<evidence type="ECO:0000256" key="6">
    <source>
        <dbReference type="ARBA" id="ARBA00022692"/>
    </source>
</evidence>
<gene>
    <name evidence="20" type="ORF">B381_12121</name>
</gene>
<evidence type="ECO:0000256" key="14">
    <source>
        <dbReference type="PROSITE-ProRule" id="PRU01360"/>
    </source>
</evidence>
<keyword evidence="11 14" id="KW-0472">Membrane</keyword>
<evidence type="ECO:0000256" key="10">
    <source>
        <dbReference type="ARBA" id="ARBA00023077"/>
    </source>
</evidence>
<evidence type="ECO:0000256" key="8">
    <source>
        <dbReference type="ARBA" id="ARBA00023004"/>
    </source>
</evidence>
<keyword evidence="10 16" id="KW-0798">TonB box</keyword>
<dbReference type="InterPro" id="IPR037066">
    <property type="entry name" value="Plug_dom_sf"/>
</dbReference>
<dbReference type="SUPFAM" id="SSF56935">
    <property type="entry name" value="Porins"/>
    <property type="match status" value="1"/>
</dbReference>
<dbReference type="InterPro" id="IPR039426">
    <property type="entry name" value="TonB-dep_rcpt-like"/>
</dbReference>
<evidence type="ECO:0000256" key="16">
    <source>
        <dbReference type="RuleBase" id="RU003357"/>
    </source>
</evidence>
<dbReference type="eggNOG" id="COG4771">
    <property type="taxonomic scope" value="Bacteria"/>
</dbReference>
<keyword evidence="9" id="KW-0406">Ion transport</keyword>
<dbReference type="EMBL" id="AOBS01000052">
    <property type="protein sequence ID" value="EMD99930.1"/>
    <property type="molecule type" value="Genomic_DNA"/>
</dbReference>
<evidence type="ECO:0000313" key="20">
    <source>
        <dbReference type="EMBL" id="EMD99930.1"/>
    </source>
</evidence>
<feature type="short sequence motif" description="TonB C-terminal box" evidence="15">
    <location>
        <begin position="719"/>
        <end position="736"/>
    </location>
</feature>
<accession>M2TRJ6</accession>
<dbReference type="InterPro" id="IPR010105">
    <property type="entry name" value="TonB_sidphr_rcpt"/>
</dbReference>
<dbReference type="InterPro" id="IPR000531">
    <property type="entry name" value="Beta-barrel_TonB"/>
</dbReference>
<evidence type="ECO:0000259" key="18">
    <source>
        <dbReference type="Pfam" id="PF00593"/>
    </source>
</evidence>